<organism evidence="3 4">
    <name type="scientific">Dipteronia sinensis</name>
    <dbReference type="NCBI Taxonomy" id="43782"/>
    <lineage>
        <taxon>Eukaryota</taxon>
        <taxon>Viridiplantae</taxon>
        <taxon>Streptophyta</taxon>
        <taxon>Embryophyta</taxon>
        <taxon>Tracheophyta</taxon>
        <taxon>Spermatophyta</taxon>
        <taxon>Magnoliopsida</taxon>
        <taxon>eudicotyledons</taxon>
        <taxon>Gunneridae</taxon>
        <taxon>Pentapetalae</taxon>
        <taxon>rosids</taxon>
        <taxon>malvids</taxon>
        <taxon>Sapindales</taxon>
        <taxon>Sapindaceae</taxon>
        <taxon>Hippocastanoideae</taxon>
        <taxon>Acereae</taxon>
        <taxon>Dipteronia</taxon>
    </lineage>
</organism>
<dbReference type="EMBL" id="JANJYJ010000004">
    <property type="protein sequence ID" value="KAK3218698.1"/>
    <property type="molecule type" value="Genomic_DNA"/>
</dbReference>
<keyword evidence="1" id="KW-0677">Repeat</keyword>
<dbReference type="Proteomes" id="UP001281410">
    <property type="component" value="Unassembled WGS sequence"/>
</dbReference>
<reference evidence="3" key="1">
    <citation type="journal article" date="2023" name="Plant J.">
        <title>Genome sequences and population genomics provide insights into the demographic history, inbreeding, and mutation load of two 'living fossil' tree species of Dipteronia.</title>
        <authorList>
            <person name="Feng Y."/>
            <person name="Comes H.P."/>
            <person name="Chen J."/>
            <person name="Zhu S."/>
            <person name="Lu R."/>
            <person name="Zhang X."/>
            <person name="Li P."/>
            <person name="Qiu J."/>
            <person name="Olsen K.M."/>
            <person name="Qiu Y."/>
        </authorList>
    </citation>
    <scope>NUCLEOTIDE SEQUENCE</scope>
    <source>
        <strain evidence="3">NBL</strain>
    </source>
</reference>
<keyword evidence="4" id="KW-1185">Reference proteome</keyword>
<dbReference type="Gene3D" id="1.25.40.10">
    <property type="entry name" value="Tetratricopeptide repeat domain"/>
    <property type="match status" value="1"/>
</dbReference>
<dbReference type="InterPro" id="IPR046960">
    <property type="entry name" value="PPR_At4g14850-like_plant"/>
</dbReference>
<sequence length="99" mass="10712">MPEKNVVSWSTMINGYVQVGMFEEALELFIGMQICGVRPNQAGIIGALIACLENHLRSGSAIELFVSKQNEGVAPNEITFICILSVCSRIGLVDQGLRA</sequence>
<accession>A0AAE0AIH9</accession>
<dbReference type="Pfam" id="PF13041">
    <property type="entry name" value="PPR_2"/>
    <property type="match status" value="1"/>
</dbReference>
<dbReference type="GO" id="GO:0009451">
    <property type="term" value="P:RNA modification"/>
    <property type="evidence" value="ECO:0007669"/>
    <property type="project" value="InterPro"/>
</dbReference>
<evidence type="ECO:0000256" key="2">
    <source>
        <dbReference type="PROSITE-ProRule" id="PRU00708"/>
    </source>
</evidence>
<gene>
    <name evidence="3" type="ORF">Dsin_012668</name>
</gene>
<dbReference type="InterPro" id="IPR011990">
    <property type="entry name" value="TPR-like_helical_dom_sf"/>
</dbReference>
<evidence type="ECO:0000313" key="3">
    <source>
        <dbReference type="EMBL" id="KAK3218698.1"/>
    </source>
</evidence>
<proteinExistence type="predicted"/>
<evidence type="ECO:0008006" key="5">
    <source>
        <dbReference type="Google" id="ProtNLM"/>
    </source>
</evidence>
<feature type="repeat" description="PPR" evidence="2">
    <location>
        <begin position="5"/>
        <end position="39"/>
    </location>
</feature>
<dbReference type="PANTHER" id="PTHR47926">
    <property type="entry name" value="PENTATRICOPEPTIDE REPEAT-CONTAINING PROTEIN"/>
    <property type="match status" value="1"/>
</dbReference>
<dbReference type="PROSITE" id="PS51375">
    <property type="entry name" value="PPR"/>
    <property type="match status" value="1"/>
</dbReference>
<name>A0AAE0AIH9_9ROSI</name>
<dbReference type="AlphaFoldDB" id="A0AAE0AIH9"/>
<dbReference type="InterPro" id="IPR002885">
    <property type="entry name" value="PPR_rpt"/>
</dbReference>
<evidence type="ECO:0000313" key="4">
    <source>
        <dbReference type="Proteomes" id="UP001281410"/>
    </source>
</evidence>
<evidence type="ECO:0000256" key="1">
    <source>
        <dbReference type="ARBA" id="ARBA00022737"/>
    </source>
</evidence>
<dbReference type="GO" id="GO:0003723">
    <property type="term" value="F:RNA binding"/>
    <property type="evidence" value="ECO:0007669"/>
    <property type="project" value="InterPro"/>
</dbReference>
<comment type="caution">
    <text evidence="3">The sequence shown here is derived from an EMBL/GenBank/DDBJ whole genome shotgun (WGS) entry which is preliminary data.</text>
</comment>
<protein>
    <recommendedName>
        <fullName evidence="5">Pentatricopeptide repeat-containing protein</fullName>
    </recommendedName>
</protein>
<dbReference type="NCBIfam" id="TIGR00756">
    <property type="entry name" value="PPR"/>
    <property type="match status" value="1"/>
</dbReference>
<dbReference type="PANTHER" id="PTHR47926:SF347">
    <property type="entry name" value="PENTATRICOPEPTIDE REPEAT-CONTAINING PROTEIN"/>
    <property type="match status" value="1"/>
</dbReference>